<proteinExistence type="predicted"/>
<comment type="caution">
    <text evidence="2">The sequence shown here is derived from an EMBL/GenBank/DDBJ whole genome shotgun (WGS) entry which is preliminary data.</text>
</comment>
<feature type="chain" id="PRO_5015628981" evidence="1">
    <location>
        <begin position="23"/>
        <end position="189"/>
    </location>
</feature>
<dbReference type="InterPro" id="IPR019850">
    <property type="entry name" value="GldD-like"/>
</dbReference>
<keyword evidence="3" id="KW-1185">Reference proteome</keyword>
<dbReference type="RefSeq" id="WP_104514316.1">
    <property type="nucleotide sequence ID" value="NZ_MQVW01000027.1"/>
</dbReference>
<keyword evidence="1" id="KW-0732">Signal</keyword>
<reference evidence="2 3" key="1">
    <citation type="submission" date="2018-02" db="EMBL/GenBank/DDBJ databases">
        <title>Genomic Encyclopedia of Archaeal and Bacterial Type Strains, Phase II (KMG-II): from individual species to whole genera.</title>
        <authorList>
            <person name="Goeker M."/>
        </authorList>
    </citation>
    <scope>NUCLEOTIDE SEQUENCE [LARGE SCALE GENOMIC DNA]</scope>
    <source>
        <strain evidence="2 3">DSM 16809</strain>
    </source>
</reference>
<dbReference type="PROSITE" id="PS51257">
    <property type="entry name" value="PROKAR_LIPOPROTEIN"/>
    <property type="match status" value="1"/>
</dbReference>
<organism evidence="2 3">
    <name type="scientific">Nonlabens xylanidelens</name>
    <dbReference type="NCBI Taxonomy" id="191564"/>
    <lineage>
        <taxon>Bacteria</taxon>
        <taxon>Pseudomonadati</taxon>
        <taxon>Bacteroidota</taxon>
        <taxon>Flavobacteriia</taxon>
        <taxon>Flavobacteriales</taxon>
        <taxon>Flavobacteriaceae</taxon>
        <taxon>Nonlabens</taxon>
    </lineage>
</organism>
<dbReference type="Proteomes" id="UP000239002">
    <property type="component" value="Unassembled WGS sequence"/>
</dbReference>
<evidence type="ECO:0000313" key="3">
    <source>
        <dbReference type="Proteomes" id="UP000239002"/>
    </source>
</evidence>
<dbReference type="AlphaFoldDB" id="A0A2S6IRB0"/>
<evidence type="ECO:0000313" key="2">
    <source>
        <dbReference type="EMBL" id="PPK96779.1"/>
    </source>
</evidence>
<dbReference type="EMBL" id="PTJE01000001">
    <property type="protein sequence ID" value="PPK96779.1"/>
    <property type="molecule type" value="Genomic_DNA"/>
</dbReference>
<gene>
    <name evidence="2" type="ORF">LY01_00604</name>
</gene>
<protein>
    <submittedName>
        <fullName evidence="2">Protein involved in gliding motility GldD</fullName>
    </submittedName>
</protein>
<dbReference type="Pfam" id="PF25593">
    <property type="entry name" value="GldD_lipo"/>
    <property type="match status" value="1"/>
</dbReference>
<dbReference type="NCBIfam" id="TIGR03512">
    <property type="entry name" value="GldD_lipo"/>
    <property type="match status" value="1"/>
</dbReference>
<feature type="signal peptide" evidence="1">
    <location>
        <begin position="1"/>
        <end position="22"/>
    </location>
</feature>
<name>A0A2S6IRB0_9FLAO</name>
<evidence type="ECO:0000256" key="1">
    <source>
        <dbReference type="SAM" id="SignalP"/>
    </source>
</evidence>
<accession>A0A2S6IRB0</accession>
<dbReference type="OrthoDB" id="679501at2"/>
<sequence length="189" mass="21744">MYASLRILLVLTLIITVSSCNDKEVLPKPSAQLALDFPEGDYVQSNNLNCPFSFEVNEYARILAKTDCSMKIEYPGMDATVYLNYRPVQDNLRKLLIDGQKLSYDHNQKADVIGDYPFVNKMNKTYGMMYEIEGNAASNAQFYVTDSTKHFLTASLYFYTQPNYDSILPAVDYVKKDMIKMMETLKWKE</sequence>